<feature type="compositionally biased region" description="Basic and acidic residues" evidence="1">
    <location>
        <begin position="489"/>
        <end position="509"/>
    </location>
</feature>
<feature type="compositionally biased region" description="Basic residues" evidence="1">
    <location>
        <begin position="661"/>
        <end position="670"/>
    </location>
</feature>
<feature type="compositionally biased region" description="Basic and acidic residues" evidence="1">
    <location>
        <begin position="843"/>
        <end position="856"/>
    </location>
</feature>
<evidence type="ECO:0000313" key="2">
    <source>
        <dbReference type="EMBL" id="KAG5506477.1"/>
    </source>
</evidence>
<feature type="compositionally biased region" description="Basic residues" evidence="1">
    <location>
        <begin position="533"/>
        <end position="543"/>
    </location>
</feature>
<feature type="compositionally biased region" description="Basic residues" evidence="1">
    <location>
        <begin position="454"/>
        <end position="469"/>
    </location>
</feature>
<reference evidence="2 3" key="1">
    <citation type="submission" date="2021-02" db="EMBL/GenBank/DDBJ databases">
        <title>Porcisia hertigi Genome sequencing and assembly.</title>
        <authorList>
            <person name="Almutairi H."/>
            <person name="Gatherer D."/>
        </authorList>
    </citation>
    <scope>NUCLEOTIDE SEQUENCE [LARGE SCALE GENOMIC DNA]</scope>
    <source>
        <strain evidence="2 3">C119</strain>
    </source>
</reference>
<dbReference type="EMBL" id="JAFJZO010000020">
    <property type="protein sequence ID" value="KAG5506477.1"/>
    <property type="molecule type" value="Genomic_DNA"/>
</dbReference>
<feature type="region of interest" description="Disordered" evidence="1">
    <location>
        <begin position="156"/>
        <end position="212"/>
    </location>
</feature>
<feature type="compositionally biased region" description="Basic and acidic residues" evidence="1">
    <location>
        <begin position="739"/>
        <end position="750"/>
    </location>
</feature>
<feature type="compositionally biased region" description="Acidic residues" evidence="1">
    <location>
        <begin position="376"/>
        <end position="401"/>
    </location>
</feature>
<accession>A0A836IIV5</accession>
<feature type="compositionally biased region" description="Basic residues" evidence="1">
    <location>
        <begin position="999"/>
        <end position="1022"/>
    </location>
</feature>
<evidence type="ECO:0000313" key="3">
    <source>
        <dbReference type="Proteomes" id="UP000674318"/>
    </source>
</evidence>
<feature type="compositionally biased region" description="Basic and acidic residues" evidence="1">
    <location>
        <begin position="809"/>
        <end position="818"/>
    </location>
</feature>
<dbReference type="Proteomes" id="UP000674318">
    <property type="component" value="Unassembled WGS sequence"/>
</dbReference>
<feature type="region of interest" description="Disordered" evidence="1">
    <location>
        <begin position="337"/>
        <end position="409"/>
    </location>
</feature>
<organism evidence="2 3">
    <name type="scientific">Porcisia hertigi</name>
    <dbReference type="NCBI Taxonomy" id="2761500"/>
    <lineage>
        <taxon>Eukaryota</taxon>
        <taxon>Discoba</taxon>
        <taxon>Euglenozoa</taxon>
        <taxon>Kinetoplastea</taxon>
        <taxon>Metakinetoplastina</taxon>
        <taxon>Trypanosomatida</taxon>
        <taxon>Trypanosomatidae</taxon>
        <taxon>Leishmaniinae</taxon>
        <taxon>Porcisia</taxon>
    </lineage>
</organism>
<feature type="compositionally biased region" description="Acidic residues" evidence="1">
    <location>
        <begin position="337"/>
        <end position="347"/>
    </location>
</feature>
<feature type="compositionally biased region" description="Low complexity" evidence="1">
    <location>
        <begin position="365"/>
        <end position="375"/>
    </location>
</feature>
<sequence length="1040" mass="113337">MNITTDSSTFMQTDEHVSQNASSASAAGVRFTINQHNITESLNGDLKPGKRESLEAMDEEMTNTYDEQQAGEPSLTTSSSKNTSTSVVRSCSHWKNGILADAAAATVTDSRRALSDEAGPPVVNWTRPTSHPGPSFTLGSGTPRATVPAQLLRQPESANTSAAFPGDSSQTLETTTPTPRSNFTGPGGPGRSGTYGWATYTQESPHPSTPPPANASVLYAFSDSYAIPHSAAANAPSFSTAHPPILSTGTKYSAVQGPAGARHQEVLGSQRGHAAAQSGSLAAAGIVAVVDHSLQRSDEEEHARRKRRWGAAAAVANENGNRARRGRRIDIRGEAVVECEERSDEDDKDAREADTESSYSDEDSYSYSYSYSGSGSEEDYEYYEEFYEEEVEEDEEDEEEPRIDLIDGSGHGYTLHDILYGTPKAGVNAKRDYNRDFSESVWSGTQGRTEPRNQRKHSARRSHSHHRHGSKENRSAVTPERVSRHRHNKNSDRAHRGTDGEDCANEHHAATGKNHKKSVYEHGEPYTEGTFKASRKAKARGHYGTKTDLDGFIEPKATESDSEESEARNEPVTSAAPDGEGTPFASYSSSSTDSEDASDDLASTLDSHTRRRHHEPLKEAKKKHRHNHHRSGAAARSLRDAEEEEGSAESNVSEVQNAAVAKKRSAKALKKASAAPASQDGLDPESNESDDSSDEEGKETARIAKSRAKNRGSVIDEEEPINASSRQRRTPSGAKGKRKGGDVKDDVKANKEKKKRGFFNLFSCRSNDTSGVKDKKGRDVRDTKDDAKKKKEKKKGFFRRIFGSSKAKKNQDVEEKQKVSPKRKKSADAKKNGLFSKRARSSTKTDDVGKEEDSKHHATPRSESPENPKSNNPQSSHKNQGIMDEEASSGTPTPRTPPINGKHRMTEAPLDSTWGATSPSKPEKHETELNIMVSINASHPPTPRPTPGGARQTRHTHTHKASTGAQSDAISLPASHSPSQVRPEDAKGMAKSSELKASTKAHTHRSHHRNKTRAPQKLRKKSRNVDGGRAGPRSTWDDVD</sequence>
<proteinExistence type="predicted"/>
<dbReference type="GeneID" id="94292010"/>
<protein>
    <submittedName>
        <fullName evidence="2">Uncharacterized protein</fullName>
    </submittedName>
</protein>
<evidence type="ECO:0000256" key="1">
    <source>
        <dbReference type="SAM" id="MobiDB-lite"/>
    </source>
</evidence>
<feature type="compositionally biased region" description="Low complexity" evidence="1">
    <location>
        <begin position="74"/>
        <end position="83"/>
    </location>
</feature>
<dbReference type="AlphaFoldDB" id="A0A836IIV5"/>
<feature type="compositionally biased region" description="Acidic residues" evidence="1">
    <location>
        <begin position="682"/>
        <end position="697"/>
    </location>
</feature>
<feature type="compositionally biased region" description="Basic residues" evidence="1">
    <location>
        <begin position="609"/>
        <end position="631"/>
    </location>
</feature>
<feature type="compositionally biased region" description="Polar residues" evidence="1">
    <location>
        <begin position="961"/>
        <end position="980"/>
    </location>
</feature>
<feature type="compositionally biased region" description="Polar residues" evidence="1">
    <location>
        <begin position="156"/>
        <end position="183"/>
    </location>
</feature>
<feature type="region of interest" description="Disordered" evidence="1">
    <location>
        <begin position="111"/>
        <end position="143"/>
    </location>
</feature>
<comment type="caution">
    <text evidence="2">The sequence shown here is derived from an EMBL/GenBank/DDBJ whole genome shotgun (WGS) entry which is preliminary data.</text>
</comment>
<feature type="compositionally biased region" description="Basic and acidic residues" evidence="1">
    <location>
        <begin position="771"/>
        <end position="789"/>
    </location>
</feature>
<dbReference type="KEGG" id="phet:94292010"/>
<feature type="compositionally biased region" description="Polar residues" evidence="1">
    <location>
        <begin position="861"/>
        <end position="879"/>
    </location>
</feature>
<feature type="region of interest" description="Disordered" evidence="1">
    <location>
        <begin position="437"/>
        <end position="1040"/>
    </location>
</feature>
<feature type="region of interest" description="Disordered" evidence="1">
    <location>
        <begin position="64"/>
        <end position="83"/>
    </location>
</feature>
<gene>
    <name evidence="2" type="ORF">JKF63_05980</name>
</gene>
<dbReference type="OrthoDB" id="267866at2759"/>
<keyword evidence="3" id="KW-1185">Reference proteome</keyword>
<feature type="region of interest" description="Disordered" evidence="1">
    <location>
        <begin position="1"/>
        <end position="23"/>
    </location>
</feature>
<name>A0A836IIV5_9TRYP</name>
<dbReference type="RefSeq" id="XP_067757639.1">
    <property type="nucleotide sequence ID" value="XM_067901933.1"/>
</dbReference>